<feature type="compositionally biased region" description="Polar residues" evidence="6">
    <location>
        <begin position="499"/>
        <end position="511"/>
    </location>
</feature>
<keyword evidence="5 7" id="KW-0472">Membrane</keyword>
<feature type="region of interest" description="Disordered" evidence="6">
    <location>
        <begin position="470"/>
        <end position="553"/>
    </location>
</feature>
<dbReference type="GO" id="GO:0016020">
    <property type="term" value="C:membrane"/>
    <property type="evidence" value="ECO:0007669"/>
    <property type="project" value="UniProtKB-SubCell"/>
</dbReference>
<dbReference type="AlphaFoldDB" id="A0A5C3KHA8"/>
<feature type="transmembrane region" description="Helical" evidence="7">
    <location>
        <begin position="91"/>
        <end position="115"/>
    </location>
</feature>
<evidence type="ECO:0000256" key="3">
    <source>
        <dbReference type="ARBA" id="ARBA00022692"/>
    </source>
</evidence>
<feature type="transmembrane region" description="Helical" evidence="7">
    <location>
        <begin position="161"/>
        <end position="182"/>
    </location>
</feature>
<dbReference type="PRINTS" id="PR01035">
    <property type="entry name" value="TCRTETA"/>
</dbReference>
<keyword evidence="2" id="KW-0813">Transport</keyword>
<feature type="transmembrane region" description="Helical" evidence="7">
    <location>
        <begin position="188"/>
        <end position="206"/>
    </location>
</feature>
<feature type="transmembrane region" description="Helical" evidence="7">
    <location>
        <begin position="693"/>
        <end position="713"/>
    </location>
</feature>
<feature type="compositionally biased region" description="Acidic residues" evidence="6">
    <location>
        <begin position="309"/>
        <end position="325"/>
    </location>
</feature>
<evidence type="ECO:0000256" key="5">
    <source>
        <dbReference type="ARBA" id="ARBA00023136"/>
    </source>
</evidence>
<feature type="transmembrane region" description="Helical" evidence="7">
    <location>
        <begin position="127"/>
        <end position="149"/>
    </location>
</feature>
<evidence type="ECO:0000256" key="1">
    <source>
        <dbReference type="ARBA" id="ARBA00004141"/>
    </source>
</evidence>
<dbReference type="InterPro" id="IPR011701">
    <property type="entry name" value="MFS"/>
</dbReference>
<keyword evidence="4 7" id="KW-1133">Transmembrane helix</keyword>
<evidence type="ECO:0000256" key="4">
    <source>
        <dbReference type="ARBA" id="ARBA00022989"/>
    </source>
</evidence>
<dbReference type="InterPro" id="IPR001958">
    <property type="entry name" value="Tet-R_TetA/multi-R_MdtG-like"/>
</dbReference>
<feature type="transmembrane region" description="Helical" evidence="7">
    <location>
        <begin position="800"/>
        <end position="820"/>
    </location>
</feature>
<evidence type="ECO:0000313" key="9">
    <source>
        <dbReference type="Proteomes" id="UP000307440"/>
    </source>
</evidence>
<dbReference type="SUPFAM" id="SSF103473">
    <property type="entry name" value="MFS general substrate transporter"/>
    <property type="match status" value="2"/>
</dbReference>
<feature type="transmembrane region" description="Helical" evidence="7">
    <location>
        <begin position="619"/>
        <end position="641"/>
    </location>
</feature>
<feature type="transmembrane region" description="Helical" evidence="7">
    <location>
        <begin position="725"/>
        <end position="755"/>
    </location>
</feature>
<feature type="region of interest" description="Disordered" evidence="6">
    <location>
        <begin position="407"/>
        <end position="435"/>
    </location>
</feature>
<dbReference type="Pfam" id="PF07690">
    <property type="entry name" value="MFS_1"/>
    <property type="match status" value="1"/>
</dbReference>
<gene>
    <name evidence="8" type="ORF">FA15DRAFT_674301</name>
</gene>
<protein>
    <submittedName>
        <fullName evidence="8">Major facilitator superfamily MFS-1</fullName>
    </submittedName>
</protein>
<evidence type="ECO:0000256" key="2">
    <source>
        <dbReference type="ARBA" id="ARBA00022448"/>
    </source>
</evidence>
<feature type="transmembrane region" description="Helical" evidence="7">
    <location>
        <begin position="260"/>
        <end position="283"/>
    </location>
</feature>
<dbReference type="EMBL" id="ML210334">
    <property type="protein sequence ID" value="TFK19579.1"/>
    <property type="molecule type" value="Genomic_DNA"/>
</dbReference>
<feature type="compositionally biased region" description="Low complexity" evidence="6">
    <location>
        <begin position="512"/>
        <end position="531"/>
    </location>
</feature>
<dbReference type="PANTHER" id="PTHR23504:SF17">
    <property type="entry name" value="MAJOR FACILITATOR SUPERFAMILY (MFS) PROFILE DOMAIN-CONTAINING PROTEIN"/>
    <property type="match status" value="1"/>
</dbReference>
<dbReference type="GO" id="GO:0022857">
    <property type="term" value="F:transmembrane transporter activity"/>
    <property type="evidence" value="ECO:0007669"/>
    <property type="project" value="InterPro"/>
</dbReference>
<feature type="transmembrane region" description="Helical" evidence="7">
    <location>
        <begin position="661"/>
        <end position="681"/>
    </location>
</feature>
<dbReference type="Proteomes" id="UP000307440">
    <property type="component" value="Unassembled WGS sequence"/>
</dbReference>
<dbReference type="OrthoDB" id="10262656at2759"/>
<evidence type="ECO:0000256" key="7">
    <source>
        <dbReference type="SAM" id="Phobius"/>
    </source>
</evidence>
<sequence length="821" mass="88971">MSSSQRPAAPIRSFGLQDGTQESDEAQLNTPSAMRRMLGRLSFSSSKRRPSFLRRHDEEGEDIPMERPPIPSMMQTGGETYTTPLPMLSMIVLSITMLGEFLSANVSTPFLLFMVKDFGELSNEAEVAFWTGIIVSTFFLTQFLTSLLWATVAEKHGRRAVLVVSLSGGALTCVVFGTATTLKQAICIRLLQGVFAGSVGVARGSVAFITDPSNEGRAYAILGFCWGFGGVAGAIIGGSFERPASKWPDTFSGIPLFVKYPYLLPCAIAAVIMLSGSFLACFLDRDGGPRQGAIQLPFEKDNNLPPPIPEEDASALESPFEEEEPSPGILGLRKKISRRFSNIFAKRVPDIDPSTYNANASQPAVPMHAPPNLERTRTFSRTSRANGSAYGYSGAYRKRLASAPTWNTRRGSLGSTMRRRRGSNYDAVARDSSNEGEELNFAQRLLMANENAVTNIADLWVAAAMNVDNEDPFESDSDEEGQDEDAVDLDEELEGDDGTSTAGPSSRRMSQSASAVPSSSRHRPSVTSTHSASAVPRRLSQRHPPVSFTPLMHRRPSMVPSIFSHSGVRTPPAMLEAQRLLSGEGEDAEALATIAESRQASQVDVESLHDKSPSIASQLPILIIIQYGVLALHTTTHDQVFMSYLVSDFDSGGLNLNAGHFAQLIALMCLAQIAYQFYLYPNMGPPRGRFSHLAMFRIGSIIFIPSYLTVTLYRPLASAEDGGNALLMMALIFSTALRYCGIVFGYTSISILLNYMTPPAAVGYANGVAQSIVSLARCIGPVIGGYLWSASIEDNPSGYYFGFLVCSGVCALTVIQSFLIR</sequence>
<keyword evidence="3 7" id="KW-0812">Transmembrane</keyword>
<evidence type="ECO:0000313" key="8">
    <source>
        <dbReference type="EMBL" id="TFK19579.1"/>
    </source>
</evidence>
<feature type="region of interest" description="Disordered" evidence="6">
    <location>
        <begin position="1"/>
        <end position="75"/>
    </location>
</feature>
<feature type="compositionally biased region" description="Acidic residues" evidence="6">
    <location>
        <begin position="470"/>
        <end position="497"/>
    </location>
</feature>
<evidence type="ECO:0000256" key="6">
    <source>
        <dbReference type="SAM" id="MobiDB-lite"/>
    </source>
</evidence>
<proteinExistence type="predicted"/>
<reference evidence="8 9" key="1">
    <citation type="journal article" date="2019" name="Nat. Ecol. Evol.">
        <title>Megaphylogeny resolves global patterns of mushroom evolution.</title>
        <authorList>
            <person name="Varga T."/>
            <person name="Krizsan K."/>
            <person name="Foldi C."/>
            <person name="Dima B."/>
            <person name="Sanchez-Garcia M."/>
            <person name="Sanchez-Ramirez S."/>
            <person name="Szollosi G.J."/>
            <person name="Szarkandi J.G."/>
            <person name="Papp V."/>
            <person name="Albert L."/>
            <person name="Andreopoulos W."/>
            <person name="Angelini C."/>
            <person name="Antonin V."/>
            <person name="Barry K.W."/>
            <person name="Bougher N.L."/>
            <person name="Buchanan P."/>
            <person name="Buyck B."/>
            <person name="Bense V."/>
            <person name="Catcheside P."/>
            <person name="Chovatia M."/>
            <person name="Cooper J."/>
            <person name="Damon W."/>
            <person name="Desjardin D."/>
            <person name="Finy P."/>
            <person name="Geml J."/>
            <person name="Haridas S."/>
            <person name="Hughes K."/>
            <person name="Justo A."/>
            <person name="Karasinski D."/>
            <person name="Kautmanova I."/>
            <person name="Kiss B."/>
            <person name="Kocsube S."/>
            <person name="Kotiranta H."/>
            <person name="LaButti K.M."/>
            <person name="Lechner B.E."/>
            <person name="Liimatainen K."/>
            <person name="Lipzen A."/>
            <person name="Lukacs Z."/>
            <person name="Mihaltcheva S."/>
            <person name="Morgado L.N."/>
            <person name="Niskanen T."/>
            <person name="Noordeloos M.E."/>
            <person name="Ohm R.A."/>
            <person name="Ortiz-Santana B."/>
            <person name="Ovrebo C."/>
            <person name="Racz N."/>
            <person name="Riley R."/>
            <person name="Savchenko A."/>
            <person name="Shiryaev A."/>
            <person name="Soop K."/>
            <person name="Spirin V."/>
            <person name="Szebenyi C."/>
            <person name="Tomsovsky M."/>
            <person name="Tulloss R.E."/>
            <person name="Uehling J."/>
            <person name="Grigoriev I.V."/>
            <person name="Vagvolgyi C."/>
            <person name="Papp T."/>
            <person name="Martin F.M."/>
            <person name="Miettinen O."/>
            <person name="Hibbett D.S."/>
            <person name="Nagy L.G."/>
        </authorList>
    </citation>
    <scope>NUCLEOTIDE SEQUENCE [LARGE SCALE GENOMIC DNA]</scope>
    <source>
        <strain evidence="8 9">CBS 121175</strain>
    </source>
</reference>
<dbReference type="PANTHER" id="PTHR23504">
    <property type="entry name" value="MAJOR FACILITATOR SUPERFAMILY DOMAIN-CONTAINING PROTEIN 10"/>
    <property type="match status" value="1"/>
</dbReference>
<accession>A0A5C3KHA8</accession>
<feature type="region of interest" description="Disordered" evidence="6">
    <location>
        <begin position="293"/>
        <end position="328"/>
    </location>
</feature>
<keyword evidence="9" id="KW-1185">Reference proteome</keyword>
<comment type="subcellular location">
    <subcellularLocation>
        <location evidence="1">Membrane</location>
        <topology evidence="1">Multi-pass membrane protein</topology>
    </subcellularLocation>
</comment>
<dbReference type="Gene3D" id="1.20.1250.20">
    <property type="entry name" value="MFS general substrate transporter like domains"/>
    <property type="match status" value="2"/>
</dbReference>
<feature type="transmembrane region" description="Helical" evidence="7">
    <location>
        <begin position="767"/>
        <end position="788"/>
    </location>
</feature>
<name>A0A5C3KHA8_COPMA</name>
<organism evidence="8 9">
    <name type="scientific">Coprinopsis marcescibilis</name>
    <name type="common">Agaric fungus</name>
    <name type="synonym">Psathyrella marcescibilis</name>
    <dbReference type="NCBI Taxonomy" id="230819"/>
    <lineage>
        <taxon>Eukaryota</taxon>
        <taxon>Fungi</taxon>
        <taxon>Dikarya</taxon>
        <taxon>Basidiomycota</taxon>
        <taxon>Agaricomycotina</taxon>
        <taxon>Agaricomycetes</taxon>
        <taxon>Agaricomycetidae</taxon>
        <taxon>Agaricales</taxon>
        <taxon>Agaricineae</taxon>
        <taxon>Psathyrellaceae</taxon>
        <taxon>Coprinopsis</taxon>
    </lineage>
</organism>
<dbReference type="InterPro" id="IPR036259">
    <property type="entry name" value="MFS_trans_sf"/>
</dbReference>
<feature type="transmembrane region" description="Helical" evidence="7">
    <location>
        <begin position="218"/>
        <end position="240"/>
    </location>
</feature>